<evidence type="ECO:0000256" key="1">
    <source>
        <dbReference type="SAM" id="MobiDB-lite"/>
    </source>
</evidence>
<evidence type="ECO:0000313" key="3">
    <source>
        <dbReference type="Proteomes" id="UP000631114"/>
    </source>
</evidence>
<protein>
    <submittedName>
        <fullName evidence="2">Uncharacterized protein</fullName>
    </submittedName>
</protein>
<keyword evidence="3" id="KW-1185">Reference proteome</keyword>
<name>A0A835HTI6_9MAGN</name>
<dbReference type="InterPro" id="IPR036052">
    <property type="entry name" value="TrpB-like_PALP_sf"/>
</dbReference>
<dbReference type="EMBL" id="JADFTS010000005">
    <property type="protein sequence ID" value="KAF9604521.1"/>
    <property type="molecule type" value="Genomic_DNA"/>
</dbReference>
<reference evidence="2 3" key="1">
    <citation type="submission" date="2020-10" db="EMBL/GenBank/DDBJ databases">
        <title>The Coptis chinensis genome and diversification of protoberbering-type alkaloids.</title>
        <authorList>
            <person name="Wang B."/>
            <person name="Shu S."/>
            <person name="Song C."/>
            <person name="Liu Y."/>
        </authorList>
    </citation>
    <scope>NUCLEOTIDE SEQUENCE [LARGE SCALE GENOMIC DNA]</scope>
    <source>
        <strain evidence="2">HL-2020</strain>
        <tissue evidence="2">Leaf</tissue>
    </source>
</reference>
<sequence>SYSLDDIKYNIEALKKFDAQDWKTLFNSRGKTTWPYGSSVWKYKEWVLPEIDADDIVGLYEGNTNAFWAARFGLGHDCIVTTLTARLDDIEMDEFQSHLFAFEMRLEAQNAALLPTPTTNIATQHRNGGRYHQAGRNNHSQVRYNHPQNRLNNFQSRSNNRYGQRSGQSNYSLGPCNICGHKNHNAAKCWFRNEKSQRSDSNSSDPMAFLASGPQVHILNTYVIIFVFCSTSKILHNDDHPLIR</sequence>
<accession>A0A835HTI6</accession>
<dbReference type="OrthoDB" id="1637022at2759"/>
<comment type="caution">
    <text evidence="2">The sequence shown here is derived from an EMBL/GenBank/DDBJ whole genome shotgun (WGS) entry which is preliminary data.</text>
</comment>
<evidence type="ECO:0000313" key="2">
    <source>
        <dbReference type="EMBL" id="KAF9604521.1"/>
    </source>
</evidence>
<organism evidence="2 3">
    <name type="scientific">Coptis chinensis</name>
    <dbReference type="NCBI Taxonomy" id="261450"/>
    <lineage>
        <taxon>Eukaryota</taxon>
        <taxon>Viridiplantae</taxon>
        <taxon>Streptophyta</taxon>
        <taxon>Embryophyta</taxon>
        <taxon>Tracheophyta</taxon>
        <taxon>Spermatophyta</taxon>
        <taxon>Magnoliopsida</taxon>
        <taxon>Ranunculales</taxon>
        <taxon>Ranunculaceae</taxon>
        <taxon>Coptidoideae</taxon>
        <taxon>Coptis</taxon>
    </lineage>
</organism>
<dbReference type="Gene3D" id="3.40.50.1100">
    <property type="match status" value="1"/>
</dbReference>
<proteinExistence type="predicted"/>
<gene>
    <name evidence="2" type="ORF">IFM89_007642</name>
</gene>
<dbReference type="Proteomes" id="UP000631114">
    <property type="component" value="Unassembled WGS sequence"/>
</dbReference>
<feature type="region of interest" description="Disordered" evidence="1">
    <location>
        <begin position="140"/>
        <end position="168"/>
    </location>
</feature>
<feature type="non-terminal residue" evidence="2">
    <location>
        <position position="244"/>
    </location>
</feature>
<dbReference type="AlphaFoldDB" id="A0A835HTI6"/>